<dbReference type="SUPFAM" id="SSF56601">
    <property type="entry name" value="beta-lactamase/transpeptidase-like"/>
    <property type="match status" value="1"/>
</dbReference>
<keyword evidence="2" id="KW-0732">Signal</keyword>
<dbReference type="Gene3D" id="3.40.710.10">
    <property type="entry name" value="DD-peptidase/beta-lactamase superfamily"/>
    <property type="match status" value="1"/>
</dbReference>
<dbReference type="InterPro" id="IPR012338">
    <property type="entry name" value="Beta-lactam/transpept-like"/>
</dbReference>
<keyword evidence="1" id="KW-1133">Transmembrane helix</keyword>
<dbReference type="STRING" id="1174501.SAMN05216192_11453"/>
<dbReference type="OrthoDB" id="846150at2"/>
<keyword evidence="5" id="KW-1185">Reference proteome</keyword>
<dbReference type="PANTHER" id="PTHR46825">
    <property type="entry name" value="D-ALANYL-D-ALANINE-CARBOXYPEPTIDASE/ENDOPEPTIDASE AMPH"/>
    <property type="match status" value="1"/>
</dbReference>
<evidence type="ECO:0000259" key="3">
    <source>
        <dbReference type="Pfam" id="PF00144"/>
    </source>
</evidence>
<feature type="transmembrane region" description="Helical" evidence="1">
    <location>
        <begin position="572"/>
        <end position="594"/>
    </location>
</feature>
<evidence type="ECO:0000313" key="5">
    <source>
        <dbReference type="Proteomes" id="UP000199050"/>
    </source>
</evidence>
<evidence type="ECO:0000256" key="1">
    <source>
        <dbReference type="SAM" id="Phobius"/>
    </source>
</evidence>
<dbReference type="InterPro" id="IPR050491">
    <property type="entry name" value="AmpC-like"/>
</dbReference>
<feature type="signal peptide" evidence="2">
    <location>
        <begin position="1"/>
        <end position="32"/>
    </location>
</feature>
<protein>
    <submittedName>
        <fullName evidence="4">CubicO group peptidase, beta-lactamase class C family</fullName>
    </submittedName>
</protein>
<feature type="transmembrane region" description="Helical" evidence="1">
    <location>
        <begin position="606"/>
        <end position="626"/>
    </location>
</feature>
<evidence type="ECO:0000256" key="2">
    <source>
        <dbReference type="SAM" id="SignalP"/>
    </source>
</evidence>
<dbReference type="PANTHER" id="PTHR46825:SF9">
    <property type="entry name" value="BETA-LACTAMASE-RELATED DOMAIN-CONTAINING PROTEIN"/>
    <property type="match status" value="1"/>
</dbReference>
<gene>
    <name evidence="4" type="ORF">SAMN05216192_11453</name>
</gene>
<reference evidence="5" key="1">
    <citation type="submission" date="2016-10" db="EMBL/GenBank/DDBJ databases">
        <authorList>
            <person name="Varghese N."/>
            <person name="Submissions S."/>
        </authorList>
    </citation>
    <scope>NUCLEOTIDE SEQUENCE [LARGE SCALE GENOMIC DNA]</scope>
    <source>
        <strain evidence="5">CGMCC 1.11012</strain>
    </source>
</reference>
<sequence>MNLRRWFALFKQQVICLTAILLLLSAGFPAYAAEGGAAANDESPSGIRLSALEAVIDSYITTARKVNTAAVSVAVVNNGGTIFNKGYGLADVEHNVAADTDTVFEWGSVTKLLVWTSVMQLMEQGKLDLQTDIREYLPEGFFRKLKYDEPITLLNLMHHNAGWQDRYTDLFYMEKDDVPDLYEALRIYEPRQVYKPGAVVAYSNYGAALAGYIVELQSGMPFYTYVKEHIFESLGMNATSLHPTLQDNSFVAAARSRIQGYTAERELIKKNITHMGIYPAGGAIGTTADAAKFMAALIPPAGSRSPLFRSNETLKQMLTPSLMYEGTDVPRIAHGFFVNEHAVRTLEHGGNTWAFSSNFVFDPVSGFGMIVMVNQQNEGQYCAGLVDRVFGTYTPAAYSGELPDSSEVEGTYIRARRVIHGFGKMIEYLNLAYIEPVNTRVSSWNGDPYNQFAPYAYNKIYSSGIDYFIRDDQGNIIKLSNMYGDYLPLTGFSAQSIGISLIVLGIGTVITLFAIIYESISWIIRRFKRMRKPGSGLNKYYMWLNAAGLVYLLNNTLMFFRAMNTTAYTGVYIHFALNIVYILLAAGYIVLLLLKLRRSNSRRMRKVLYVLSGLSAVLFSALIIGWDLYF</sequence>
<dbReference type="Proteomes" id="UP000199050">
    <property type="component" value="Unassembled WGS sequence"/>
</dbReference>
<keyword evidence="1" id="KW-0812">Transmembrane</keyword>
<dbReference type="RefSeq" id="WP_090715029.1">
    <property type="nucleotide sequence ID" value="NZ_CBCSKY010000016.1"/>
</dbReference>
<keyword evidence="1" id="KW-0472">Membrane</keyword>
<dbReference type="AlphaFoldDB" id="A0A1G8SEU3"/>
<feature type="domain" description="Beta-lactamase-related" evidence="3">
    <location>
        <begin position="67"/>
        <end position="378"/>
    </location>
</feature>
<dbReference type="EMBL" id="FNDX01000014">
    <property type="protein sequence ID" value="SDJ27210.1"/>
    <property type="molecule type" value="Genomic_DNA"/>
</dbReference>
<feature type="transmembrane region" description="Helical" evidence="1">
    <location>
        <begin position="497"/>
        <end position="520"/>
    </location>
</feature>
<dbReference type="InterPro" id="IPR001466">
    <property type="entry name" value="Beta-lactam-related"/>
</dbReference>
<feature type="transmembrane region" description="Helical" evidence="1">
    <location>
        <begin position="540"/>
        <end position="560"/>
    </location>
</feature>
<name>A0A1G8SEU3_9BACL</name>
<accession>A0A1G8SEU3</accession>
<organism evidence="4 5">
    <name type="scientific">Paenibacillus typhae</name>
    <dbReference type="NCBI Taxonomy" id="1174501"/>
    <lineage>
        <taxon>Bacteria</taxon>
        <taxon>Bacillati</taxon>
        <taxon>Bacillota</taxon>
        <taxon>Bacilli</taxon>
        <taxon>Bacillales</taxon>
        <taxon>Paenibacillaceae</taxon>
        <taxon>Paenibacillus</taxon>
    </lineage>
</organism>
<proteinExistence type="predicted"/>
<dbReference type="Pfam" id="PF00144">
    <property type="entry name" value="Beta-lactamase"/>
    <property type="match status" value="1"/>
</dbReference>
<feature type="chain" id="PRO_5011495419" evidence="2">
    <location>
        <begin position="33"/>
        <end position="630"/>
    </location>
</feature>
<evidence type="ECO:0000313" key="4">
    <source>
        <dbReference type="EMBL" id="SDJ27210.1"/>
    </source>
</evidence>